<name>A0A3M7QWQ1_BRAPC</name>
<evidence type="ECO:0000313" key="1">
    <source>
        <dbReference type="EMBL" id="RNA15800.1"/>
    </source>
</evidence>
<dbReference type="AlphaFoldDB" id="A0A3M7QWQ1"/>
<accession>A0A3M7QWQ1</accession>
<reference evidence="1 2" key="1">
    <citation type="journal article" date="2018" name="Sci. Rep.">
        <title>Genomic signatures of local adaptation to the degree of environmental predictability in rotifers.</title>
        <authorList>
            <person name="Franch-Gras L."/>
            <person name="Hahn C."/>
            <person name="Garcia-Roger E.M."/>
            <person name="Carmona M.J."/>
            <person name="Serra M."/>
            <person name="Gomez A."/>
        </authorList>
    </citation>
    <scope>NUCLEOTIDE SEQUENCE [LARGE SCALE GENOMIC DNA]</scope>
    <source>
        <strain evidence="1">HYR1</strain>
    </source>
</reference>
<gene>
    <name evidence="1" type="ORF">BpHYR1_032568</name>
</gene>
<protein>
    <submittedName>
        <fullName evidence="1">Uncharacterized protein</fullName>
    </submittedName>
</protein>
<organism evidence="1 2">
    <name type="scientific">Brachionus plicatilis</name>
    <name type="common">Marine rotifer</name>
    <name type="synonym">Brachionus muelleri</name>
    <dbReference type="NCBI Taxonomy" id="10195"/>
    <lineage>
        <taxon>Eukaryota</taxon>
        <taxon>Metazoa</taxon>
        <taxon>Spiralia</taxon>
        <taxon>Gnathifera</taxon>
        <taxon>Rotifera</taxon>
        <taxon>Eurotatoria</taxon>
        <taxon>Monogononta</taxon>
        <taxon>Pseudotrocha</taxon>
        <taxon>Ploima</taxon>
        <taxon>Brachionidae</taxon>
        <taxon>Brachionus</taxon>
    </lineage>
</organism>
<proteinExistence type="predicted"/>
<comment type="caution">
    <text evidence="1">The sequence shown here is derived from an EMBL/GenBank/DDBJ whole genome shotgun (WGS) entry which is preliminary data.</text>
</comment>
<dbReference type="EMBL" id="REGN01004886">
    <property type="protein sequence ID" value="RNA15800.1"/>
    <property type="molecule type" value="Genomic_DNA"/>
</dbReference>
<sequence>MEKYPENSIILAILIQICERAFIFKFNIEIEIFKKMFFSLKNTSVQKRNFLILIRRQKIEKTIASELAEMAYSEAIYGS</sequence>
<evidence type="ECO:0000313" key="2">
    <source>
        <dbReference type="Proteomes" id="UP000276133"/>
    </source>
</evidence>
<dbReference type="Proteomes" id="UP000276133">
    <property type="component" value="Unassembled WGS sequence"/>
</dbReference>
<keyword evidence="2" id="KW-1185">Reference proteome</keyword>